<dbReference type="InterPro" id="IPR041078">
    <property type="entry name" value="Plavaka"/>
</dbReference>
<sequence length="671" mass="76244">MVYVCQHCQFRAETKRNLNIHTTKGCTAHATEDGSFANALERAKAKRHRKREREREAKRQRLDGPATAVEGDEVWEDIDGSDPIVDEVASHTPVELQPLGRTHRAKRPTWKVLQDQRPTMVPPIPSQLGLDNAPDAGAPTASPPPERMPHRIWNPFRSATNMFGLFREYMDQPTHDPISLSPTDQPAGPQDKVLHEIDTANLPPSLLNNLPLYYPFSNSTAFGFLHWKWTGANSKSDIETAKLTSFLRSDDFNQSDMKAFKIATETRRIDRYINGDLDDGLLGPRSILPHRGEWKESPVTITIPDGKEHEKMEHLPKFEVLGLHHRSLTDIIRNTLSDTDKSRYFHYVPFKHHFQPPAVNGIEPPPTRVYDEIYTSDAMIDAHKALQLQPPEPNCTLERVIAAVMLYSDSTHLASFGTASAWPIYMSFGNESKYVRCKPRTGSCHHLAYIPKLPDTFYEFVTNTTGEGPTTDLLTHARRELMHAVWHHILDEDFKQAYEHGIVVLCPDGVHRRFYPRIFTYSADYPEKVLLTTIRNLGACPCPRCLVPKAKIPELGTQRDDARRSKLARVDDVHRRGRIMQVRDWIYLTGRAIKSKAVELVIGVRSEVPTTNAFSERLSELGFAFHDMFVPDLLHEVELGTWKALFTHLVRILVAHGGTAVQQLNDRQVCS</sequence>
<accession>A0A8H6ZSN2</accession>
<proteinExistence type="predicted"/>
<dbReference type="OrthoDB" id="3208495at2759"/>
<dbReference type="GeneID" id="59380010"/>
<protein>
    <submittedName>
        <fullName evidence="2">Uncharacterized protein</fullName>
    </submittedName>
</protein>
<feature type="region of interest" description="Disordered" evidence="1">
    <location>
        <begin position="44"/>
        <end position="68"/>
    </location>
</feature>
<evidence type="ECO:0000313" key="2">
    <source>
        <dbReference type="EMBL" id="KAF7424881.1"/>
    </source>
</evidence>
<organism evidence="2 3">
    <name type="scientific">Pleurotus ostreatus</name>
    <name type="common">Oyster mushroom</name>
    <name type="synonym">White-rot fungus</name>
    <dbReference type="NCBI Taxonomy" id="5322"/>
    <lineage>
        <taxon>Eukaryota</taxon>
        <taxon>Fungi</taxon>
        <taxon>Dikarya</taxon>
        <taxon>Basidiomycota</taxon>
        <taxon>Agaricomycotina</taxon>
        <taxon>Agaricomycetes</taxon>
        <taxon>Agaricomycetidae</taxon>
        <taxon>Agaricales</taxon>
        <taxon>Pleurotineae</taxon>
        <taxon>Pleurotaceae</taxon>
        <taxon>Pleurotus</taxon>
    </lineage>
</organism>
<feature type="compositionally biased region" description="Basic and acidic residues" evidence="1">
    <location>
        <begin position="53"/>
        <end position="62"/>
    </location>
</feature>
<comment type="caution">
    <text evidence="2">The sequence shown here is derived from an EMBL/GenBank/DDBJ whole genome shotgun (WGS) entry which is preliminary data.</text>
</comment>
<reference evidence="2" key="1">
    <citation type="submission" date="2019-07" db="EMBL/GenBank/DDBJ databases">
        <authorList>
            <person name="Palmer J.M."/>
        </authorList>
    </citation>
    <scope>NUCLEOTIDE SEQUENCE</scope>
    <source>
        <strain evidence="2">PC9</strain>
    </source>
</reference>
<dbReference type="AlphaFoldDB" id="A0A8H6ZSN2"/>
<feature type="region of interest" description="Disordered" evidence="1">
    <location>
        <begin position="125"/>
        <end position="150"/>
    </location>
</feature>
<dbReference type="VEuPathDB" id="FungiDB:PC9H_010192"/>
<evidence type="ECO:0000313" key="3">
    <source>
        <dbReference type="Proteomes" id="UP000623687"/>
    </source>
</evidence>
<dbReference type="RefSeq" id="XP_036629075.1">
    <property type="nucleotide sequence ID" value="XM_036779686.1"/>
</dbReference>
<gene>
    <name evidence="2" type="ORF">PC9H_010192</name>
</gene>
<dbReference type="Proteomes" id="UP000623687">
    <property type="component" value="Unassembled WGS sequence"/>
</dbReference>
<name>A0A8H6ZSN2_PLEOS</name>
<evidence type="ECO:0000256" key="1">
    <source>
        <dbReference type="SAM" id="MobiDB-lite"/>
    </source>
</evidence>
<keyword evidence="3" id="KW-1185">Reference proteome</keyword>
<dbReference type="EMBL" id="JACETU010000007">
    <property type="protein sequence ID" value="KAF7424881.1"/>
    <property type="molecule type" value="Genomic_DNA"/>
</dbReference>
<dbReference type="Pfam" id="PF18759">
    <property type="entry name" value="Plavaka"/>
    <property type="match status" value="1"/>
</dbReference>